<organism evidence="2 3">
    <name type="scientific">Ophiobolus disseminans</name>
    <dbReference type="NCBI Taxonomy" id="1469910"/>
    <lineage>
        <taxon>Eukaryota</taxon>
        <taxon>Fungi</taxon>
        <taxon>Dikarya</taxon>
        <taxon>Ascomycota</taxon>
        <taxon>Pezizomycotina</taxon>
        <taxon>Dothideomycetes</taxon>
        <taxon>Pleosporomycetidae</taxon>
        <taxon>Pleosporales</taxon>
        <taxon>Pleosporineae</taxon>
        <taxon>Phaeosphaeriaceae</taxon>
        <taxon>Ophiobolus</taxon>
    </lineage>
</organism>
<evidence type="ECO:0000313" key="3">
    <source>
        <dbReference type="Proteomes" id="UP000799424"/>
    </source>
</evidence>
<feature type="region of interest" description="Disordered" evidence="1">
    <location>
        <begin position="76"/>
        <end position="99"/>
    </location>
</feature>
<protein>
    <submittedName>
        <fullName evidence="2">Uncharacterized protein</fullName>
    </submittedName>
</protein>
<keyword evidence="3" id="KW-1185">Reference proteome</keyword>
<dbReference type="Proteomes" id="UP000799424">
    <property type="component" value="Unassembled WGS sequence"/>
</dbReference>
<feature type="compositionally biased region" description="Polar residues" evidence="1">
    <location>
        <begin position="44"/>
        <end position="56"/>
    </location>
</feature>
<evidence type="ECO:0000313" key="2">
    <source>
        <dbReference type="EMBL" id="KAF2820305.1"/>
    </source>
</evidence>
<reference evidence="2" key="1">
    <citation type="journal article" date="2020" name="Stud. Mycol.">
        <title>101 Dothideomycetes genomes: a test case for predicting lifestyles and emergence of pathogens.</title>
        <authorList>
            <person name="Haridas S."/>
            <person name="Albert R."/>
            <person name="Binder M."/>
            <person name="Bloem J."/>
            <person name="Labutti K."/>
            <person name="Salamov A."/>
            <person name="Andreopoulos B."/>
            <person name="Baker S."/>
            <person name="Barry K."/>
            <person name="Bills G."/>
            <person name="Bluhm B."/>
            <person name="Cannon C."/>
            <person name="Castanera R."/>
            <person name="Culley D."/>
            <person name="Daum C."/>
            <person name="Ezra D."/>
            <person name="Gonzalez J."/>
            <person name="Henrissat B."/>
            <person name="Kuo A."/>
            <person name="Liang C."/>
            <person name="Lipzen A."/>
            <person name="Lutzoni F."/>
            <person name="Magnuson J."/>
            <person name="Mondo S."/>
            <person name="Nolan M."/>
            <person name="Ohm R."/>
            <person name="Pangilinan J."/>
            <person name="Park H.-J."/>
            <person name="Ramirez L."/>
            <person name="Alfaro M."/>
            <person name="Sun H."/>
            <person name="Tritt A."/>
            <person name="Yoshinaga Y."/>
            <person name="Zwiers L.-H."/>
            <person name="Turgeon B."/>
            <person name="Goodwin S."/>
            <person name="Spatafora J."/>
            <person name="Crous P."/>
            <person name="Grigoriev I."/>
        </authorList>
    </citation>
    <scope>NUCLEOTIDE SEQUENCE</scope>
    <source>
        <strain evidence="2">CBS 113818</strain>
    </source>
</reference>
<accession>A0A6A6ZJ82</accession>
<dbReference type="EMBL" id="MU006241">
    <property type="protein sequence ID" value="KAF2820305.1"/>
    <property type="molecule type" value="Genomic_DNA"/>
</dbReference>
<name>A0A6A6ZJ82_9PLEO</name>
<proteinExistence type="predicted"/>
<dbReference type="AlphaFoldDB" id="A0A6A6ZJ82"/>
<gene>
    <name evidence="2" type="ORF">CC86DRAFT_428944</name>
</gene>
<sequence length="238" mass="26917">MDTKKELVEADEFDIGLDRANITHENKIELPNLDSNHSDDTQSEPDSQSPSGLRNSLRQRKHHAAIKIRRTLHISKATDDLNPQSPVIANTEEESDSRLVHQLPVPDKPTMKDFIHNPVDTVKTKISNQGNEQVAANIAAKEISHGNEVDLVNAHDAVNRATTERERLLAIRDVSKLMKERQGTYARWSLDRHVTKIRILPSETMVKKPQAAFVKQDSRGHIVTDWHAYTSHVSKVQD</sequence>
<dbReference type="OrthoDB" id="1708389at2759"/>
<feature type="region of interest" description="Disordered" evidence="1">
    <location>
        <begin position="26"/>
        <end position="62"/>
    </location>
</feature>
<evidence type="ECO:0000256" key="1">
    <source>
        <dbReference type="SAM" id="MobiDB-lite"/>
    </source>
</evidence>